<evidence type="ECO:0008006" key="4">
    <source>
        <dbReference type="Google" id="ProtNLM"/>
    </source>
</evidence>
<proteinExistence type="predicted"/>
<feature type="chain" id="PRO_5037217579" description="RxLR effector candidate protein" evidence="1">
    <location>
        <begin position="22"/>
        <end position="439"/>
    </location>
</feature>
<dbReference type="AlphaFoldDB" id="A0A976ICH4"/>
<dbReference type="RefSeq" id="XP_067816128.1">
    <property type="nucleotide sequence ID" value="XM_067965593.1"/>
</dbReference>
<dbReference type="Proteomes" id="UP000294530">
    <property type="component" value="Unassembled WGS sequence"/>
</dbReference>
<organism evidence="2 3">
    <name type="scientific">Bremia lactucae</name>
    <name type="common">Lettuce downy mildew</name>
    <dbReference type="NCBI Taxonomy" id="4779"/>
    <lineage>
        <taxon>Eukaryota</taxon>
        <taxon>Sar</taxon>
        <taxon>Stramenopiles</taxon>
        <taxon>Oomycota</taxon>
        <taxon>Peronosporomycetes</taxon>
        <taxon>Peronosporales</taxon>
        <taxon>Peronosporaceae</taxon>
        <taxon>Bremia</taxon>
    </lineage>
</organism>
<protein>
    <recommendedName>
        <fullName evidence="4">RxLR effector candidate protein</fullName>
    </recommendedName>
</protein>
<dbReference type="EMBL" id="SHOA02000017">
    <property type="protein sequence ID" value="TDH66629.1"/>
    <property type="molecule type" value="Genomic_DNA"/>
</dbReference>
<gene>
    <name evidence="2" type="ORF">CCR75_007534</name>
</gene>
<comment type="caution">
    <text evidence="2">The sequence shown here is derived from an EMBL/GenBank/DDBJ whole genome shotgun (WGS) entry which is preliminary data.</text>
</comment>
<keyword evidence="3" id="KW-1185">Reference proteome</keyword>
<reference evidence="2 3" key="1">
    <citation type="journal article" date="2021" name="Genome Biol.">
        <title>AFLAP: assembly-free linkage analysis pipeline using k-mers from genome sequencing data.</title>
        <authorList>
            <person name="Fletcher K."/>
            <person name="Zhang L."/>
            <person name="Gil J."/>
            <person name="Han R."/>
            <person name="Cavanaugh K."/>
            <person name="Michelmore R."/>
        </authorList>
    </citation>
    <scope>NUCLEOTIDE SEQUENCE [LARGE SCALE GENOMIC DNA]</scope>
    <source>
        <strain evidence="2 3">SF5</strain>
    </source>
</reference>
<dbReference type="KEGG" id="blac:94351264"/>
<dbReference type="GeneID" id="94351264"/>
<keyword evidence="1" id="KW-0732">Signal</keyword>
<sequence>MVRVYVTALIAYLALHAAVSATSQTTLAGDSPVDAEETDTPVQRRLRAHAETNLESDERALVNLSEPLFYRAIRFLPLPKPDMAAIINLVKDLELSSSEALNNNLAQLQHLKTLVQRYNWCYYDKPISLFELLEKKYGAAVMEKMMETAKDDTTDMSISKVLYKERQVYLKQFSRLGTKRAMDLQIGKDGMKDLTNEKLEKLARFIADNSPNYHRKEIYLEVLITAYGGEKKLVHCIAQVESPDTSLITLKVDLAMKWMMDKVPLDKVWSYVCKDREYAPTDDEVKMFSHLIGYVFLLSSNDKIAEGSTDIVETKLAQAYHVNLNELAHDMLVSIRLARQYPMSIEYFKLPNPLSFPIQKALFEFMKHCDDYNLHSHGSDKKDSSKLIAQIYRDEIKMDDFLKKSIQHARYSQNKKVLKQLKQIQRAFDAKRFQKASVT</sequence>
<evidence type="ECO:0000313" key="3">
    <source>
        <dbReference type="Proteomes" id="UP000294530"/>
    </source>
</evidence>
<name>A0A976ICH4_BRELC</name>
<accession>A0A976ICH4</accession>
<evidence type="ECO:0000256" key="1">
    <source>
        <dbReference type="SAM" id="SignalP"/>
    </source>
</evidence>
<feature type="signal peptide" evidence="1">
    <location>
        <begin position="1"/>
        <end position="21"/>
    </location>
</feature>
<evidence type="ECO:0000313" key="2">
    <source>
        <dbReference type="EMBL" id="TDH66629.1"/>
    </source>
</evidence>